<comment type="function">
    <text evidence="3">Component of the proteasome core, a large protease complex with broad specificity involved in protein degradation.</text>
</comment>
<dbReference type="Pfam" id="PF00227">
    <property type="entry name" value="Proteasome"/>
    <property type="match status" value="1"/>
</dbReference>
<evidence type="ECO:0000259" key="4">
    <source>
        <dbReference type="PROSITE" id="PS00388"/>
    </source>
</evidence>
<dbReference type="PROSITE" id="PS51475">
    <property type="entry name" value="PROTEASOME_ALPHA_2"/>
    <property type="match status" value="1"/>
</dbReference>
<dbReference type="GO" id="GO:0019773">
    <property type="term" value="C:proteasome core complex, alpha-subunit complex"/>
    <property type="evidence" value="ECO:0007669"/>
    <property type="project" value="UniProtKB-UniRule"/>
</dbReference>
<reference evidence="5" key="1">
    <citation type="journal article" date="2014" name="Int. J. Syst. Evol. Microbiol.">
        <title>Complete genome sequence of Corynebacterium casei LMG S-19264T (=DSM 44701T), isolated from a smear-ripened cheese.</title>
        <authorList>
            <consortium name="US DOE Joint Genome Institute (JGI-PGF)"/>
            <person name="Walter F."/>
            <person name="Albersmeier A."/>
            <person name="Kalinowski J."/>
            <person name="Ruckert C."/>
        </authorList>
    </citation>
    <scope>NUCLEOTIDE SEQUENCE</scope>
    <source>
        <strain evidence="5">JCM 19596</strain>
    </source>
</reference>
<dbReference type="InterPro" id="IPR029055">
    <property type="entry name" value="Ntn_hydrolases_N"/>
</dbReference>
<organism evidence="5 6">
    <name type="scientific">Halocalculus aciditolerans</name>
    <dbReference type="NCBI Taxonomy" id="1383812"/>
    <lineage>
        <taxon>Archaea</taxon>
        <taxon>Methanobacteriati</taxon>
        <taxon>Methanobacteriota</taxon>
        <taxon>Stenosarchaea group</taxon>
        <taxon>Halobacteria</taxon>
        <taxon>Halobacteriales</taxon>
        <taxon>Halobacteriaceae</taxon>
        <taxon>Halocalculus</taxon>
    </lineage>
</organism>
<comment type="subcellular location">
    <subcellularLocation>
        <location evidence="3">Cytoplasm</location>
    </subcellularLocation>
</comment>
<evidence type="ECO:0000256" key="2">
    <source>
        <dbReference type="PROSITE-ProRule" id="PRU00808"/>
    </source>
</evidence>
<dbReference type="OrthoDB" id="9421at2157"/>
<evidence type="ECO:0000256" key="3">
    <source>
        <dbReference type="RuleBase" id="RU000552"/>
    </source>
</evidence>
<feature type="domain" description="Proteasome alpha-type subunits" evidence="4">
    <location>
        <begin position="9"/>
        <end position="31"/>
    </location>
</feature>
<dbReference type="PANTHER" id="PTHR11599">
    <property type="entry name" value="PROTEASOME SUBUNIT ALPHA/BETA"/>
    <property type="match status" value="1"/>
</dbReference>
<comment type="similarity">
    <text evidence="2 3">Belongs to the peptidase T1A family.</text>
</comment>
<comment type="subunit">
    <text evidence="3">The 20S proteasome core is composed of 14 alpha and 14 beta subunits that assemble into four stacked heptameric rings, resulting in a barrel-shaped structure. The two inner rings, each composed of seven catalytic beta subunits, are sandwiched by two outer rings, each composed of seven alpha subunits. The catalytic chamber with the active sites is on the inside of the barrel. Has a gated structure, the ends of the cylinder being occluded by the N-termini of the alpha-subunits. Is capped at one or both ends by the proteasome regulatory ATPase, PAN.</text>
</comment>
<keyword evidence="6" id="KW-1185">Reference proteome</keyword>
<dbReference type="NCBIfam" id="NF003075">
    <property type="entry name" value="PRK03996.1"/>
    <property type="match status" value="1"/>
</dbReference>
<dbReference type="RefSeq" id="WP_188975972.1">
    <property type="nucleotide sequence ID" value="NZ_BMPG01000001.1"/>
</dbReference>
<dbReference type="Proteomes" id="UP000607197">
    <property type="component" value="Unassembled WGS sequence"/>
</dbReference>
<name>A0A830FIY6_9EURY</name>
<dbReference type="GO" id="GO:0004175">
    <property type="term" value="F:endopeptidase activity"/>
    <property type="evidence" value="ECO:0007669"/>
    <property type="project" value="UniProtKB-ARBA"/>
</dbReference>
<dbReference type="InterPro" id="IPR050115">
    <property type="entry name" value="Proteasome_alpha"/>
</dbReference>
<evidence type="ECO:0000313" key="5">
    <source>
        <dbReference type="EMBL" id="GGL51650.1"/>
    </source>
</evidence>
<dbReference type="GO" id="GO:0005737">
    <property type="term" value="C:cytoplasm"/>
    <property type="evidence" value="ECO:0007669"/>
    <property type="project" value="UniProtKB-SubCell"/>
</dbReference>
<protein>
    <recommendedName>
        <fullName evidence="3">Proteasome subunit alpha</fullName>
    </recommendedName>
</protein>
<dbReference type="EMBL" id="BMPG01000001">
    <property type="protein sequence ID" value="GGL51650.1"/>
    <property type="molecule type" value="Genomic_DNA"/>
</dbReference>
<proteinExistence type="inferred from homology"/>
<evidence type="ECO:0000256" key="1">
    <source>
        <dbReference type="ARBA" id="ARBA00022942"/>
    </source>
</evidence>
<comment type="caution">
    <text evidence="5">The sequence shown here is derived from an EMBL/GenBank/DDBJ whole genome shotgun (WGS) entry which is preliminary data.</text>
</comment>
<dbReference type="InterPro" id="IPR000426">
    <property type="entry name" value="Proteasome_asu_N"/>
</dbReference>
<dbReference type="Pfam" id="PF10584">
    <property type="entry name" value="Proteasome_A_N"/>
    <property type="match status" value="1"/>
</dbReference>
<dbReference type="AlphaFoldDB" id="A0A830FIY6"/>
<gene>
    <name evidence="5" type="ORF">GCM10009039_07430</name>
</gene>
<dbReference type="Gene3D" id="3.60.20.10">
    <property type="entry name" value="Glutamine Phosphoribosylpyrophosphate, subunit 1, domain 1"/>
    <property type="match status" value="1"/>
</dbReference>
<dbReference type="GO" id="GO:0006511">
    <property type="term" value="P:ubiquitin-dependent protein catabolic process"/>
    <property type="evidence" value="ECO:0007669"/>
    <property type="project" value="InterPro"/>
</dbReference>
<reference evidence="5" key="2">
    <citation type="submission" date="2020-09" db="EMBL/GenBank/DDBJ databases">
        <authorList>
            <person name="Sun Q."/>
            <person name="Ohkuma M."/>
        </authorList>
    </citation>
    <scope>NUCLEOTIDE SEQUENCE</scope>
    <source>
        <strain evidence="5">JCM 19596</strain>
    </source>
</reference>
<dbReference type="SUPFAM" id="SSF56235">
    <property type="entry name" value="N-terminal nucleophile aminohydrolases (Ntn hydrolases)"/>
    <property type="match status" value="1"/>
</dbReference>
<dbReference type="SMART" id="SM00948">
    <property type="entry name" value="Proteasome_A_N"/>
    <property type="match status" value="1"/>
</dbReference>
<dbReference type="InterPro" id="IPR001353">
    <property type="entry name" value="Proteasome_sua/b"/>
</dbReference>
<keyword evidence="1 2" id="KW-0647">Proteasome</keyword>
<dbReference type="InterPro" id="IPR023332">
    <property type="entry name" value="Proteasome_alpha-type"/>
</dbReference>
<evidence type="ECO:0000313" key="6">
    <source>
        <dbReference type="Proteomes" id="UP000607197"/>
    </source>
</evidence>
<sequence>MQGSNQQAYDRGTTIFSPDGRLYQVEYAREAVTQGSPVVGVRAADGVALAAVGPRRSPLVEPGSVEKLYGVDDHLAVGSAGHAADARKLVDLARRAAQEDRVRYGEPTTTPTLATTVADHLQEHTQTGGARPYGTTLLLAGVDDDPRLFEIDPSGATREWRATAIGNGATDARDVLEADYDSSMGTDDAVSLSLRALAATGVELTPETADAVTLTADGRASVAEARVREEIPSEER</sequence>
<dbReference type="PROSITE" id="PS00388">
    <property type="entry name" value="PROTEASOME_ALPHA_1"/>
    <property type="match status" value="1"/>
</dbReference>
<accession>A0A830FIY6</accession>